<dbReference type="Proteomes" id="UP001055658">
    <property type="component" value="Chromosome"/>
</dbReference>
<accession>A0ABY4VD57</accession>
<organism evidence="1 2">
    <name type="scientific">Microbulbifer variabilis</name>
    <dbReference type="NCBI Taxonomy" id="266805"/>
    <lineage>
        <taxon>Bacteria</taxon>
        <taxon>Pseudomonadati</taxon>
        <taxon>Pseudomonadota</taxon>
        <taxon>Gammaproteobacteria</taxon>
        <taxon>Cellvibrionales</taxon>
        <taxon>Microbulbiferaceae</taxon>
        <taxon>Microbulbifer</taxon>
    </lineage>
</organism>
<name>A0ABY4VD57_9GAMM</name>
<evidence type="ECO:0000313" key="1">
    <source>
        <dbReference type="EMBL" id="USD22154.1"/>
    </source>
</evidence>
<evidence type="ECO:0000313" key="2">
    <source>
        <dbReference type="Proteomes" id="UP001055658"/>
    </source>
</evidence>
<sequence length="141" mass="15983">MNLVPTPILESETVVFGQQEVELFELSAYHRCEYLQKTTEDIPLPQDEELPETELENFGQLWAFRAGEVSKKLLLVAYAIWMKPDCQASLEQIHQGLIRSVTPKLIDQLYIPAAKLSGLFVDVQTEKADSETESEEAEKKG</sequence>
<proteinExistence type="predicted"/>
<gene>
    <name evidence="1" type="ORF">MJO52_03185</name>
</gene>
<keyword evidence="2" id="KW-1185">Reference proteome</keyword>
<dbReference type="RefSeq" id="WP_252084516.1">
    <property type="nucleotide sequence ID" value="NZ_CP092418.1"/>
</dbReference>
<reference evidence="1" key="1">
    <citation type="submission" date="2022-02" db="EMBL/GenBank/DDBJ databases">
        <title>Coral-associated bacteria.</title>
        <authorList>
            <person name="Tang K."/>
            <person name="Wang X."/>
        </authorList>
    </citation>
    <scope>NUCLEOTIDE SEQUENCE</scope>
    <source>
        <strain evidence="1">SCSIO 43006</strain>
    </source>
</reference>
<protein>
    <submittedName>
        <fullName evidence="1">Uncharacterized protein</fullName>
    </submittedName>
</protein>
<dbReference type="EMBL" id="CP092418">
    <property type="protein sequence ID" value="USD22154.1"/>
    <property type="molecule type" value="Genomic_DNA"/>
</dbReference>